<proteinExistence type="inferred from homology"/>
<dbReference type="InterPro" id="IPR003122">
    <property type="entry name" value="Tar_rcpt_lig-bd"/>
</dbReference>
<dbReference type="GO" id="GO:0007165">
    <property type="term" value="P:signal transduction"/>
    <property type="evidence" value="ECO:0007669"/>
    <property type="project" value="UniProtKB-KW"/>
</dbReference>
<evidence type="ECO:0000256" key="11">
    <source>
        <dbReference type="PROSITE-ProRule" id="PRU00284"/>
    </source>
</evidence>
<evidence type="ECO:0000256" key="10">
    <source>
        <dbReference type="ARBA" id="ARBA00029447"/>
    </source>
</evidence>
<dbReference type="GO" id="GO:0006935">
    <property type="term" value="P:chemotaxis"/>
    <property type="evidence" value="ECO:0007669"/>
    <property type="project" value="UniProtKB-KW"/>
</dbReference>
<dbReference type="Gene3D" id="1.10.287.950">
    <property type="entry name" value="Methyl-accepting chemotaxis protein"/>
    <property type="match status" value="1"/>
</dbReference>
<evidence type="ECO:0000256" key="13">
    <source>
        <dbReference type="SAM" id="Phobius"/>
    </source>
</evidence>
<dbReference type="PROSITE" id="PS50111">
    <property type="entry name" value="CHEMOTAXIS_TRANSDUC_2"/>
    <property type="match status" value="1"/>
</dbReference>
<dbReference type="AlphaFoldDB" id="A0A1M7HJX4"/>
<keyword evidence="5" id="KW-0997">Cell inner membrane</keyword>
<keyword evidence="3" id="KW-0488">Methylation</keyword>
<dbReference type="SMART" id="SM00304">
    <property type="entry name" value="HAMP"/>
    <property type="match status" value="1"/>
</dbReference>
<evidence type="ECO:0000256" key="2">
    <source>
        <dbReference type="ARBA" id="ARBA00022475"/>
    </source>
</evidence>
<evidence type="ECO:0000256" key="4">
    <source>
        <dbReference type="ARBA" id="ARBA00022500"/>
    </source>
</evidence>
<keyword evidence="4" id="KW-0145">Chemotaxis</keyword>
<comment type="similarity">
    <text evidence="10">Belongs to the methyl-accepting chemotaxis (MCP) protein family.</text>
</comment>
<feature type="transmembrane region" description="Helical" evidence="13">
    <location>
        <begin position="196"/>
        <end position="216"/>
    </location>
</feature>
<evidence type="ECO:0000313" key="16">
    <source>
        <dbReference type="EMBL" id="SHM28750.1"/>
    </source>
</evidence>
<dbReference type="InterPro" id="IPR051310">
    <property type="entry name" value="MCP_chemotaxis"/>
</dbReference>
<dbReference type="SUPFAM" id="SSF58104">
    <property type="entry name" value="Methyl-accepting chemotaxis protein (MCP) signaling domain"/>
    <property type="match status" value="1"/>
</dbReference>
<evidence type="ECO:0000256" key="3">
    <source>
        <dbReference type="ARBA" id="ARBA00022481"/>
    </source>
</evidence>
<dbReference type="Proteomes" id="UP000190911">
    <property type="component" value="Chromosome I"/>
</dbReference>
<accession>A0A1M7HJX4</accession>
<organism evidence="16 17">
    <name type="scientific">Vreelandella subglaciescola</name>
    <dbReference type="NCBI Taxonomy" id="29571"/>
    <lineage>
        <taxon>Bacteria</taxon>
        <taxon>Pseudomonadati</taxon>
        <taxon>Pseudomonadota</taxon>
        <taxon>Gammaproteobacteria</taxon>
        <taxon>Oceanospirillales</taxon>
        <taxon>Halomonadaceae</taxon>
        <taxon>Vreelandella</taxon>
    </lineage>
</organism>
<dbReference type="InterPro" id="IPR003660">
    <property type="entry name" value="HAMP_dom"/>
</dbReference>
<comment type="subcellular location">
    <subcellularLocation>
        <location evidence="1">Cell inner membrane</location>
        <topology evidence="1">Multi-pass membrane protein</topology>
    </subcellularLocation>
</comment>
<evidence type="ECO:0000259" key="14">
    <source>
        <dbReference type="PROSITE" id="PS50111"/>
    </source>
</evidence>
<feature type="compositionally biased region" description="Polar residues" evidence="12">
    <location>
        <begin position="534"/>
        <end position="547"/>
    </location>
</feature>
<dbReference type="PANTHER" id="PTHR43531:SF14">
    <property type="entry name" value="METHYL-ACCEPTING CHEMOTAXIS PROTEIN I-RELATED"/>
    <property type="match status" value="1"/>
</dbReference>
<dbReference type="PROSITE" id="PS50885">
    <property type="entry name" value="HAMP"/>
    <property type="match status" value="1"/>
</dbReference>
<keyword evidence="17" id="KW-1185">Reference proteome</keyword>
<evidence type="ECO:0000259" key="15">
    <source>
        <dbReference type="PROSITE" id="PS50885"/>
    </source>
</evidence>
<gene>
    <name evidence="16" type="ORF">SAMN05878437_2182</name>
</gene>
<dbReference type="FunFam" id="1.10.287.950:FF:000001">
    <property type="entry name" value="Methyl-accepting chemotaxis sensory transducer"/>
    <property type="match status" value="1"/>
</dbReference>
<keyword evidence="2" id="KW-1003">Cell membrane</keyword>
<dbReference type="PRINTS" id="PR00260">
    <property type="entry name" value="CHEMTRNSDUCR"/>
</dbReference>
<dbReference type="CDD" id="cd06225">
    <property type="entry name" value="HAMP"/>
    <property type="match status" value="1"/>
</dbReference>
<dbReference type="InterPro" id="IPR004089">
    <property type="entry name" value="MCPsignal_dom"/>
</dbReference>
<feature type="region of interest" description="Disordered" evidence="12">
    <location>
        <begin position="322"/>
        <end position="344"/>
    </location>
</feature>
<dbReference type="InParanoid" id="A0A1M7HJX4"/>
<dbReference type="CDD" id="cd11386">
    <property type="entry name" value="MCP_signal"/>
    <property type="match status" value="1"/>
</dbReference>
<sequence length="577" mass="61745">MRLTIKARLVAMISLMLLLMLFIGALGFGGMASSSRAVDTLYQDSLRSTQRITSLNDYAKDMVMELALAGQHDPVLAVSQLHDHTVQMHMDNIIFDLSALDKAWQALTDSGLDAKTETIAEQFRKDYRTLLSAIAPTMPMYSAGQYEKANEAAFTQALPAYRKMSTTLEALIALEEEQALSAYQHAESRVAFMRNLMIAALLIAAVLGVVLGTLLVRRILQPLARVKSHFDAMAEGDLTGTIVSQSRDEIGDMMRGLDAMQRKLNELIGSIQSSADAISTASGQISTGNIDLSQRTEQQASSLQETAASMEQVAATVKNNTRHTGEANRLAHTASDSASHGGDKVGEAVGKMHELTESSQKISGIVSLIDGIAFQTNILALNASVEAARAGEQGRGFAVVAQEVRSLAQRSADAAKEIQQLIVENGDVVKQGSTLVEAVGESMEQIVGNIGKVSELMEEVSQASDEQTSAIDQMSTAINQMDDVTQQNAALVEQTANASASMEAQASELAGAVAFFKLDHSMLNQSTLSQGSFSQSARRPALAQSQAPAARVSGTSPAAPVRREAVMADDNDDWETF</sequence>
<keyword evidence="6 13" id="KW-0812">Transmembrane</keyword>
<reference evidence="16 17" key="1">
    <citation type="submission" date="2016-11" db="EMBL/GenBank/DDBJ databases">
        <authorList>
            <person name="Jaros S."/>
            <person name="Januszkiewicz K."/>
            <person name="Wedrychowicz H."/>
        </authorList>
    </citation>
    <scope>NUCLEOTIDE SEQUENCE [LARGE SCALE GENOMIC DNA]</scope>
    <source>
        <strain evidence="16 17">ACAM 12</strain>
    </source>
</reference>
<dbReference type="Pfam" id="PF02203">
    <property type="entry name" value="TarH"/>
    <property type="match status" value="1"/>
</dbReference>
<dbReference type="Pfam" id="PF00015">
    <property type="entry name" value="MCPsignal"/>
    <property type="match status" value="1"/>
</dbReference>
<feature type="compositionally biased region" description="Acidic residues" evidence="12">
    <location>
        <begin position="567"/>
        <end position="577"/>
    </location>
</feature>
<feature type="domain" description="Methyl-accepting transducer" evidence="14">
    <location>
        <begin position="274"/>
        <end position="503"/>
    </location>
</feature>
<feature type="domain" description="HAMP" evidence="15">
    <location>
        <begin position="217"/>
        <end position="269"/>
    </location>
</feature>
<protein>
    <submittedName>
        <fullName evidence="16">Methyl-accepting chemotaxis sensory transducer with TarH sensor</fullName>
    </submittedName>
</protein>
<evidence type="ECO:0000256" key="5">
    <source>
        <dbReference type="ARBA" id="ARBA00022519"/>
    </source>
</evidence>
<evidence type="ECO:0000256" key="8">
    <source>
        <dbReference type="ARBA" id="ARBA00023136"/>
    </source>
</evidence>
<dbReference type="GO" id="GO:0004888">
    <property type="term" value="F:transmembrane signaling receptor activity"/>
    <property type="evidence" value="ECO:0007669"/>
    <property type="project" value="InterPro"/>
</dbReference>
<dbReference type="EMBL" id="LT670847">
    <property type="protein sequence ID" value="SHM28750.1"/>
    <property type="molecule type" value="Genomic_DNA"/>
</dbReference>
<feature type="region of interest" description="Disordered" evidence="12">
    <location>
        <begin position="534"/>
        <end position="577"/>
    </location>
</feature>
<evidence type="ECO:0000256" key="12">
    <source>
        <dbReference type="SAM" id="MobiDB-lite"/>
    </source>
</evidence>
<dbReference type="SMART" id="SM00283">
    <property type="entry name" value="MA"/>
    <property type="match status" value="1"/>
</dbReference>
<evidence type="ECO:0000256" key="1">
    <source>
        <dbReference type="ARBA" id="ARBA00004429"/>
    </source>
</evidence>
<dbReference type="InterPro" id="IPR004090">
    <property type="entry name" value="Chemotax_Me-accpt_rcpt"/>
</dbReference>
<dbReference type="GO" id="GO:0005886">
    <property type="term" value="C:plasma membrane"/>
    <property type="evidence" value="ECO:0007669"/>
    <property type="project" value="UniProtKB-SubCell"/>
</dbReference>
<keyword evidence="7 13" id="KW-1133">Transmembrane helix</keyword>
<name>A0A1M7HJX4_9GAMM</name>
<evidence type="ECO:0000313" key="17">
    <source>
        <dbReference type="Proteomes" id="UP000190911"/>
    </source>
</evidence>
<keyword evidence="9 11" id="KW-0807">Transducer</keyword>
<evidence type="ECO:0000256" key="9">
    <source>
        <dbReference type="ARBA" id="ARBA00023224"/>
    </source>
</evidence>
<dbReference type="Pfam" id="PF00672">
    <property type="entry name" value="HAMP"/>
    <property type="match status" value="1"/>
</dbReference>
<evidence type="ECO:0000256" key="6">
    <source>
        <dbReference type="ARBA" id="ARBA00022692"/>
    </source>
</evidence>
<keyword evidence="8 13" id="KW-0472">Membrane</keyword>
<dbReference type="STRING" id="29571.SAMN05878437_2182"/>
<dbReference type="PANTHER" id="PTHR43531">
    <property type="entry name" value="PROTEIN ICFG"/>
    <property type="match status" value="1"/>
</dbReference>
<dbReference type="RefSeq" id="WP_079553585.1">
    <property type="nucleotide sequence ID" value="NZ_LT670847.1"/>
</dbReference>
<dbReference type="OrthoDB" id="2489132at2"/>
<evidence type="ECO:0000256" key="7">
    <source>
        <dbReference type="ARBA" id="ARBA00022989"/>
    </source>
</evidence>